<dbReference type="STRING" id="1283841.A0A084QS48"/>
<keyword evidence="2" id="KW-0732">Signal</keyword>
<feature type="compositionally biased region" description="Low complexity" evidence="1">
    <location>
        <begin position="297"/>
        <end position="309"/>
    </location>
</feature>
<feature type="compositionally biased region" description="Polar residues" evidence="1">
    <location>
        <begin position="171"/>
        <end position="203"/>
    </location>
</feature>
<dbReference type="HOGENOM" id="CLU_233076_0_0_1"/>
<keyword evidence="5" id="KW-1185">Reference proteome</keyword>
<feature type="compositionally biased region" description="Polar residues" evidence="1">
    <location>
        <begin position="34"/>
        <end position="46"/>
    </location>
</feature>
<feature type="compositionally biased region" description="Low complexity" evidence="1">
    <location>
        <begin position="877"/>
        <end position="890"/>
    </location>
</feature>
<dbReference type="Pfam" id="PF24086">
    <property type="entry name" value="DUF7371"/>
    <property type="match status" value="1"/>
</dbReference>
<organism evidence="4 5">
    <name type="scientific">Stachybotrys chlorohalonatus (strain IBT 40285)</name>
    <dbReference type="NCBI Taxonomy" id="1283841"/>
    <lineage>
        <taxon>Eukaryota</taxon>
        <taxon>Fungi</taxon>
        <taxon>Dikarya</taxon>
        <taxon>Ascomycota</taxon>
        <taxon>Pezizomycotina</taxon>
        <taxon>Sordariomycetes</taxon>
        <taxon>Hypocreomycetidae</taxon>
        <taxon>Hypocreales</taxon>
        <taxon>Stachybotryaceae</taxon>
        <taxon>Stachybotrys</taxon>
    </lineage>
</organism>
<dbReference type="EMBL" id="KL660382">
    <property type="protein sequence ID" value="KFA66783.1"/>
    <property type="molecule type" value="Genomic_DNA"/>
</dbReference>
<feature type="region of interest" description="Disordered" evidence="1">
    <location>
        <begin position="34"/>
        <end position="71"/>
    </location>
</feature>
<proteinExistence type="predicted"/>
<feature type="compositionally biased region" description="Low complexity" evidence="1">
    <location>
        <begin position="570"/>
        <end position="597"/>
    </location>
</feature>
<dbReference type="InParanoid" id="A0A084QS48"/>
<protein>
    <recommendedName>
        <fullName evidence="3">DUF7371 domain-containing protein</fullName>
    </recommendedName>
</protein>
<feature type="compositionally biased region" description="Low complexity" evidence="1">
    <location>
        <begin position="373"/>
        <end position="395"/>
    </location>
</feature>
<reference evidence="4 5" key="1">
    <citation type="journal article" date="2014" name="BMC Genomics">
        <title>Comparative genome sequencing reveals chemotype-specific gene clusters in the toxigenic black mold Stachybotrys.</title>
        <authorList>
            <person name="Semeiks J."/>
            <person name="Borek D."/>
            <person name="Otwinowski Z."/>
            <person name="Grishin N.V."/>
        </authorList>
    </citation>
    <scope>NUCLEOTIDE SEQUENCE [LARGE SCALE GENOMIC DNA]</scope>
    <source>
        <strain evidence="4 5">IBT 40285</strain>
    </source>
</reference>
<accession>A0A084QS48</accession>
<sequence>MRSYASLGVLLASGLVSQIQAAIPGYSSSVNANGSPNSGWDNQDNSGYPGDNADGSWNNPPVEGQLTSLQPSPTCPLQITTATVFVTVFSTNSHAGQYPSGQVVVETVTAVTTVQAHNSQPSEGLPGQPSANQQPPLDQQSPSDQYPPNKQPPTGQHPPSHHHPSGEQPPASQSPEGQPSAGSPVQPFTTLVINWSRGSSTPAAGNPHYSPTDRGSYQTEHPAPSGNGISQGPDGSGRHTAPTDGASYPEASNVVPVQPAPSGSDGSGIPAVPGQDTLPAGGRPYPDVSSQIPGQASPSVPSYGKPSGSGSSGQPGPGGPTQDAPYPGQSSSGPDGHFGPAGDSVSSQNAPYPGQPPNEGPFGPAGTGDNNNPSSGTPYPGSYPGPAASGGAAPSRHSPYSGQPWQSQPVDSSTPLGTMTPGQPSQGGPLGPAGAGDDTVPDQGVPHPGQSSPSASPGSIGPDGNIIPGQNGDSYPWQSSVTGPLGPASTSESTTPHQDGRYPDQPPASSPSGPLGSGSNASPNQPGYPQEPGQPGSYGPFGPGEGTSPSQGAPYLGSATASSGDPLQVGPAGSGAPADGAPNQGSPFSGGPFQSGPYYPTEPGLKTIQSQGYPYPGVSTGLPDFDNPSTLVSGPTFASGIGESVGNTATGQGYPFPAQQTSVPGQPSLNDPLFPGDDTFPPQGGPASAQSGVLPGQVPSSGPFGTEGQPEYPVPGQLSPSAQYPGQAMPVPGQPIEPGPFGPAGADSPYPAQPTWTSGQPYPAGAGSPYDPPAAGQGGTPVQGPFTDSSLIISGQFPGAPSAYGSAPIAGGSGAPSNSLNPTDFLPYPGFPTNIPGQISSVVSLGPASQPQEPVQTIGGPYPGSPLDHSGQSSTAGPFGPWGQPQGPIQTAGGPHPGVPTDAFGQPSAPGPFDTGVPNKGPVQTYGPFDGVSPGQSSVFGPTGPTIPTSVPVLTQGDVLPGGWPNMPGQPAISGPFGPSGLPPSPVLTQGETYPGASIVDGPGGDARSTPCIAVTVIGTDGLLTVIYPTETSAARPATSPSVTIGTDGLPTIVYPTGTPIGGSGPSPVVSIGPDGLPTVVSPTGTIVAGQLPVPVITIGPDGLATTTYLSGVSSAPGPVVTIGPDGIPRIIYPTGTPVPGQLPIVTVGPDGLPTTIYPSGISSAPGPMVTIGLDGLPTILYPTGTLVPGHLAVPIITVGPDGLRTTIYSSGVYSAPGPVVTIGPDGFPTILYPTGTPVSGQLSTPIVTTGPDGLQTPCSADVPSSAAQAPAPVVTIGTDGLPTIIYPNGTPVPGQLPTPIVTIDTDGLPMTVYPTAASSANRVLGLVITIGTDGLPTVVSPSGTSMGGQVPAPAVTSDAGSLPAIVFPTGTPAGGQAPGPVVTIGSDGLPTIIFPTGTIAGGQAPAPTTTIGSDGLPTVSFPSGTPVGEQLSGPVVTIGSDGLLTIVFPTGTPVRGQFPAPVTSFGTDGLPTLVYATGTMTGTLPSAYATVTGANELSPVITGAPVGQQSPGSPSDIGFPSFVTTLPAVSNPCTAPLTLPDGNVASCTVVTIIGPGGLPTPIIQATIFQSNAATDSRTQATALPPGFSSGVGGSGASEPSLPLYGTLSDAGQTQNQGSSGDKITINTIFPPDTPAAQATWTNIIPEETTTYTLQFPVSTLQTVAVAQPVETAVPLVPYGSIVSRIKRAIRRQESSVASLSTWANTTAFTTDSLTANTSLGASLSSALSGDETLPIPPATTAATVRSSPSSSAIESEIGFSTALSSVPSATEVPLPTGTSLEGATSDSVSLTAFSTESVAADVVAPIVTPSSSPEICPYGSKVGNFTMDFDTALPGPLLNPLSDLWLSEGFVIVPPSSQATTPYLPCSGNQLVEFVPPSLAADCFAGPADTAEIGVGPNFLNPCHRFDLYKMHLGCATEKSEDWCEFEVSAYTHVKGSSHEESKAWSETKRVPGCTNFSQGNCPLVPVEFVGFTNLTSVLITLHVGLELRVWWTDGIQVGWTDNSCEASMCRAQTRMKRDKRQRVEAVLERGTWYWTKEGLERLDDNYILEAAK</sequence>
<dbReference type="OrthoDB" id="5385013at2759"/>
<dbReference type="OMA" id="TLTWNGV"/>
<dbReference type="Proteomes" id="UP000028524">
    <property type="component" value="Unassembled WGS sequence"/>
</dbReference>
<feature type="domain" description="DUF7371" evidence="3">
    <location>
        <begin position="1823"/>
        <end position="2012"/>
    </location>
</feature>
<feature type="compositionally biased region" description="Low complexity" evidence="1">
    <location>
        <begin position="510"/>
        <end position="538"/>
    </location>
</feature>
<name>A0A084QS48_STAC4</name>
<dbReference type="InterPro" id="IPR055795">
    <property type="entry name" value="DUF7371"/>
</dbReference>
<feature type="compositionally biased region" description="Polar residues" evidence="1">
    <location>
        <begin position="55"/>
        <end position="71"/>
    </location>
</feature>
<evidence type="ECO:0000313" key="4">
    <source>
        <dbReference type="EMBL" id="KFA66783.1"/>
    </source>
</evidence>
<evidence type="ECO:0000313" key="5">
    <source>
        <dbReference type="Proteomes" id="UP000028524"/>
    </source>
</evidence>
<feature type="compositionally biased region" description="Pro residues" evidence="1">
    <location>
        <begin position="732"/>
        <end position="741"/>
    </location>
</feature>
<evidence type="ECO:0000259" key="3">
    <source>
        <dbReference type="Pfam" id="PF24086"/>
    </source>
</evidence>
<feature type="compositionally biased region" description="Polar residues" evidence="1">
    <location>
        <begin position="398"/>
        <end position="417"/>
    </location>
</feature>
<feature type="region of interest" description="Disordered" evidence="1">
    <location>
        <begin position="115"/>
        <end position="794"/>
    </location>
</feature>
<feature type="compositionally biased region" description="Low complexity" evidence="1">
    <location>
        <begin position="446"/>
        <end position="464"/>
    </location>
</feature>
<feature type="compositionally biased region" description="Polar residues" evidence="1">
    <location>
        <begin position="658"/>
        <end position="669"/>
    </location>
</feature>
<feature type="region of interest" description="Disordered" evidence="1">
    <location>
        <begin position="860"/>
        <end position="897"/>
    </location>
</feature>
<feature type="compositionally biased region" description="Polar residues" evidence="1">
    <location>
        <begin position="471"/>
        <end position="497"/>
    </location>
</feature>
<feature type="compositionally biased region" description="Low complexity" evidence="1">
    <location>
        <begin position="133"/>
        <end position="158"/>
    </location>
</feature>
<gene>
    <name evidence="4" type="ORF">S40285_07043</name>
</gene>
<feature type="signal peptide" evidence="2">
    <location>
        <begin position="1"/>
        <end position="21"/>
    </location>
</feature>
<evidence type="ECO:0000256" key="2">
    <source>
        <dbReference type="SAM" id="SignalP"/>
    </source>
</evidence>
<evidence type="ECO:0000256" key="1">
    <source>
        <dbReference type="SAM" id="MobiDB-lite"/>
    </source>
</evidence>
<feature type="chain" id="PRO_5001779607" description="DUF7371 domain-containing protein" evidence="2">
    <location>
        <begin position="22"/>
        <end position="2054"/>
    </location>
</feature>